<evidence type="ECO:0000313" key="4">
    <source>
        <dbReference type="EMBL" id="TEW65887.1"/>
    </source>
</evidence>
<evidence type="ECO:0000313" key="5">
    <source>
        <dbReference type="Proteomes" id="UP000297248"/>
    </source>
</evidence>
<keyword evidence="1" id="KW-0732">Signal</keyword>
<reference evidence="3 6" key="3">
    <citation type="submission" date="2020-08" db="EMBL/GenBank/DDBJ databases">
        <title>Genomic Encyclopedia of Type Strains, Phase IV (KMG-IV): sequencing the most valuable type-strain genomes for metagenomic binning, comparative biology and taxonomic classification.</title>
        <authorList>
            <person name="Goeker M."/>
        </authorList>
    </citation>
    <scope>NUCLEOTIDE SEQUENCE [LARGE SCALE GENOMIC DNA]</scope>
    <source>
        <strain evidence="3 6">DSM 100995</strain>
    </source>
</reference>
<evidence type="ECO:0000259" key="2">
    <source>
        <dbReference type="PROSITE" id="PS50093"/>
    </source>
</evidence>
<dbReference type="Proteomes" id="UP000583101">
    <property type="component" value="Unassembled WGS sequence"/>
</dbReference>
<feature type="domain" description="PKD" evidence="2">
    <location>
        <begin position="1136"/>
        <end position="1187"/>
    </location>
</feature>
<sequence length="1311" mass="142342">MKIKQILLIAISIVLCHQAKAQKSVVDVNTLTGSSQIVIPIDAVQRGSVIIPVNLVYVGGGVKPKDVEGNAGMGWQVQTGGQVTRQLRGLPDDCKKDKSNFDRLGWIYNTNQSKISAFTPANTNTTCSNETTDITYLNNNFPNTSDTEPDIFYVSAPGLSCQLVWDQSMSTPGFRSINYEDLVITPTFNPTSGALTAFTILNDKGIKYTFSNPEKVDMKTVLASNATVKYYKTTYDQFINGISFNNNWHLTSVLDVNNNGVSITYTTGEVRNSTDPIVLYMGASGGNTITIPQYSIKQTVTSQTIDKISEQYNDDIAPILKFSWLWSNTGQMIINSIKRGARTFNFTYSSVAFQATAYKRYFLRNFFIGGCSSPINYKFGYAGETFSNDAYQTYTTALGDSTSTKIDYWGYYNGISADLKPALIVNPSNNNYARYAINVSSAVGADYTNALSGTNRSAHATNVIYGSLNKVYYATGGNTTIQYEPNSYLDVPSNTEVIGGGVRVKSITDDAVNASTVIVRNFNYASSPFVANSKTSGKPVSLPQYAFTTPYSGSATGNDYWNYSTIRSENDLSSEDHTIMYGTVTQSQTGAGYIVNNYYLPAMNWDNTSAPACASCGAEWSPTINYAARTNCASNYGPVKNMTGSYPFAPNINYDFERGLPLTAATYNESQLKVSEKSFTYQRTAAPVIIPALSIDDNINGSLTIKGYSKYAIYTSTGELVTTITDKVFDSPGSSSGQSVVSTSFYSNTHHKLVKQTTTNSDGSVLTNNIKYIKDFTTVGSSNADVMALSSLQARNINAPVESYQQVTTGGAAKTISASLMRFGEFTIVNGKTYMPLQSLKFFSADGDASFTPYQITSGIPSYYSGYIPVTNYNRYDDYGNIVTTDDAHKHTSTVITNHLAGKPEATFTNAAYDEIAFMDFDAALTPYFTSSGSVSYVTNDSHSGNAASMAAGASFSRQITKNTQARAYIFSAWIKAPSGSNTLTFALSGISNTTKTYTGTGNWKYYSFVLPAAGVTASFMISFTSNVAIMVDDLIFYPEQSEVNTYNYDNDYFNLIAQTNTNGISAYNVYDNFGRVTYSYDQDKNLLQKNTFITPADLQNVAPAAITYNGSAYSTVPIIFSDAGYNSCTAVGSGYKWNFGDGTGDFTTSNPSATHTYANNGSYTVTLTRTSLTLGIETVTKTIVVTSAPPPPTYVTLGYNNFTTGNGNITNVKFINNNGTSPVITVSGSVLNGYQLPTGTYNITVELLGGTQYNLSTDLGYGSIMVGSSANCKPYDGIKNTNTYVYNIYDLTTASSLYFNVYKTDCQPAN</sequence>
<feature type="signal peptide" evidence="1">
    <location>
        <begin position="1"/>
        <end position="21"/>
    </location>
</feature>
<dbReference type="RefSeq" id="WP_134336753.1">
    <property type="nucleotide sequence ID" value="NZ_BMCZ01000002.1"/>
</dbReference>
<reference evidence="4" key="2">
    <citation type="submission" date="2019-03" db="EMBL/GenBank/DDBJ databases">
        <authorList>
            <person name="Yan Y.-Q."/>
            <person name="Du Z.-J."/>
        </authorList>
    </citation>
    <scope>NUCLEOTIDE SEQUENCE</scope>
    <source>
        <strain evidence="4">PP-F2FG21</strain>
    </source>
</reference>
<dbReference type="SUPFAM" id="SSF49299">
    <property type="entry name" value="PKD domain"/>
    <property type="match status" value="1"/>
</dbReference>
<dbReference type="InterPro" id="IPR000601">
    <property type="entry name" value="PKD_dom"/>
</dbReference>
<feature type="chain" id="PRO_5044616419" evidence="1">
    <location>
        <begin position="22"/>
        <end position="1311"/>
    </location>
</feature>
<dbReference type="InterPro" id="IPR035986">
    <property type="entry name" value="PKD_dom_sf"/>
</dbReference>
<gene>
    <name evidence="4" type="ORF">E2R65_12190</name>
    <name evidence="3" type="ORF">GGR35_001922</name>
</gene>
<dbReference type="InterPro" id="IPR013783">
    <property type="entry name" value="Ig-like_fold"/>
</dbReference>
<comment type="caution">
    <text evidence="4">The sequence shown here is derived from an EMBL/GenBank/DDBJ whole genome shotgun (WGS) entry which is preliminary data.</text>
</comment>
<name>A0A4Y8ABH8_9SPHI</name>
<dbReference type="CDD" id="cd00146">
    <property type="entry name" value="PKD"/>
    <property type="match status" value="1"/>
</dbReference>
<accession>A0A4Y8ABH8</accession>
<dbReference type="Pfam" id="PF18911">
    <property type="entry name" value="PKD_4"/>
    <property type="match status" value="1"/>
</dbReference>
<organism evidence="4 5">
    <name type="scientific">Mucilaginibacter phyllosphaerae</name>
    <dbReference type="NCBI Taxonomy" id="1812349"/>
    <lineage>
        <taxon>Bacteria</taxon>
        <taxon>Pseudomonadati</taxon>
        <taxon>Bacteroidota</taxon>
        <taxon>Sphingobacteriia</taxon>
        <taxon>Sphingobacteriales</taxon>
        <taxon>Sphingobacteriaceae</taxon>
        <taxon>Mucilaginibacter</taxon>
    </lineage>
</organism>
<dbReference type="PROSITE" id="PS50093">
    <property type="entry name" value="PKD"/>
    <property type="match status" value="1"/>
</dbReference>
<reference evidence="4 5" key="1">
    <citation type="journal article" date="2016" name="Int. J. Syst. Evol. Microbiol.">
        <title>Proposal of Mucilaginibacter phyllosphaerae sp. nov. isolated from the phyllosphere of Galium album.</title>
        <authorList>
            <person name="Aydogan E.L."/>
            <person name="Busse H.J."/>
            <person name="Moser G."/>
            <person name="Muller C."/>
            <person name="Kampfer P."/>
            <person name="Glaeser S.P."/>
        </authorList>
    </citation>
    <scope>NUCLEOTIDE SEQUENCE [LARGE SCALE GENOMIC DNA]</scope>
    <source>
        <strain evidence="4 5">PP-F2FG21</strain>
    </source>
</reference>
<evidence type="ECO:0000313" key="6">
    <source>
        <dbReference type="Proteomes" id="UP000583101"/>
    </source>
</evidence>
<dbReference type="Gene3D" id="2.60.40.10">
    <property type="entry name" value="Immunoglobulins"/>
    <property type="match status" value="1"/>
</dbReference>
<evidence type="ECO:0000256" key="1">
    <source>
        <dbReference type="SAM" id="SignalP"/>
    </source>
</evidence>
<dbReference type="EMBL" id="JACIEG010000003">
    <property type="protein sequence ID" value="MBB3969319.1"/>
    <property type="molecule type" value="Genomic_DNA"/>
</dbReference>
<dbReference type="Proteomes" id="UP000297248">
    <property type="component" value="Unassembled WGS sequence"/>
</dbReference>
<keyword evidence="6" id="KW-1185">Reference proteome</keyword>
<proteinExistence type="predicted"/>
<dbReference type="OrthoDB" id="9814627at2"/>
<dbReference type="EMBL" id="SNQG01000004">
    <property type="protein sequence ID" value="TEW65887.1"/>
    <property type="molecule type" value="Genomic_DNA"/>
</dbReference>
<evidence type="ECO:0000313" key="3">
    <source>
        <dbReference type="EMBL" id="MBB3969319.1"/>
    </source>
</evidence>
<protein>
    <submittedName>
        <fullName evidence="4">PKD domain-containing protein</fullName>
    </submittedName>
</protein>